<name>A0A0L0RWM4_ALLM3</name>
<dbReference type="Proteomes" id="UP000054350">
    <property type="component" value="Unassembled WGS sequence"/>
</dbReference>
<evidence type="ECO:0000313" key="3">
    <source>
        <dbReference type="EMBL" id="KNE54520.1"/>
    </source>
</evidence>
<dbReference type="STRING" id="578462.A0A0L0RWM4"/>
<dbReference type="OMA" id="ETESIMW"/>
<dbReference type="InterPro" id="IPR016161">
    <property type="entry name" value="Ald_DH/histidinol_DH"/>
</dbReference>
<dbReference type="VEuPathDB" id="FungiDB:AMAG_17680"/>
<dbReference type="Gene3D" id="3.40.605.10">
    <property type="entry name" value="Aldehyde Dehydrogenase, Chain A, domain 1"/>
    <property type="match status" value="1"/>
</dbReference>
<dbReference type="SUPFAM" id="SSF53720">
    <property type="entry name" value="ALDH-like"/>
    <property type="match status" value="1"/>
</dbReference>
<keyword evidence="4" id="KW-1185">Reference proteome</keyword>
<evidence type="ECO:0000313" key="4">
    <source>
        <dbReference type="Proteomes" id="UP000054350"/>
    </source>
</evidence>
<dbReference type="EMBL" id="GG745328">
    <property type="protein sequence ID" value="KNE54520.1"/>
    <property type="molecule type" value="Genomic_DNA"/>
</dbReference>
<dbReference type="PANTHER" id="PTHR11699">
    <property type="entry name" value="ALDEHYDE DEHYDROGENASE-RELATED"/>
    <property type="match status" value="1"/>
</dbReference>
<dbReference type="InterPro" id="IPR016162">
    <property type="entry name" value="Ald_DH_N"/>
</dbReference>
<reference evidence="4" key="2">
    <citation type="submission" date="2009-11" db="EMBL/GenBank/DDBJ databases">
        <title>The Genome Sequence of Allomyces macrogynus strain ATCC 38327.</title>
        <authorList>
            <consortium name="The Broad Institute Genome Sequencing Platform"/>
            <person name="Russ C."/>
            <person name="Cuomo C."/>
            <person name="Shea T."/>
            <person name="Young S.K."/>
            <person name="Zeng Q."/>
            <person name="Koehrsen M."/>
            <person name="Haas B."/>
            <person name="Borodovsky M."/>
            <person name="Guigo R."/>
            <person name="Alvarado L."/>
            <person name="Berlin A."/>
            <person name="Borenstein D."/>
            <person name="Chen Z."/>
            <person name="Engels R."/>
            <person name="Freedman E."/>
            <person name="Gellesch M."/>
            <person name="Goldberg J."/>
            <person name="Griggs A."/>
            <person name="Gujja S."/>
            <person name="Heiman D."/>
            <person name="Hepburn T."/>
            <person name="Howarth C."/>
            <person name="Jen D."/>
            <person name="Larson L."/>
            <person name="Lewis B."/>
            <person name="Mehta T."/>
            <person name="Park D."/>
            <person name="Pearson M."/>
            <person name="Roberts A."/>
            <person name="Saif S."/>
            <person name="Shenoy N."/>
            <person name="Sisk P."/>
            <person name="Stolte C."/>
            <person name="Sykes S."/>
            <person name="Walk T."/>
            <person name="White J."/>
            <person name="Yandava C."/>
            <person name="Burger G."/>
            <person name="Gray M.W."/>
            <person name="Holland P.W.H."/>
            <person name="King N."/>
            <person name="Lang F.B.F."/>
            <person name="Roger A.J."/>
            <person name="Ruiz-Trillo I."/>
            <person name="Lander E."/>
            <person name="Nusbaum C."/>
        </authorList>
    </citation>
    <scope>NUCLEOTIDE SEQUENCE [LARGE SCALE GENOMIC DNA]</scope>
    <source>
        <strain evidence="4">ATCC 38327</strain>
    </source>
</reference>
<comment type="similarity">
    <text evidence="1">Belongs to the aldehyde dehydrogenase family.</text>
</comment>
<dbReference type="InterPro" id="IPR015590">
    <property type="entry name" value="Aldehyde_DH_dom"/>
</dbReference>
<dbReference type="Pfam" id="PF00171">
    <property type="entry name" value="Aldedh"/>
    <property type="match status" value="1"/>
</dbReference>
<dbReference type="GO" id="GO:0016620">
    <property type="term" value="F:oxidoreductase activity, acting on the aldehyde or oxo group of donors, NAD or NADP as acceptor"/>
    <property type="evidence" value="ECO:0007669"/>
    <property type="project" value="InterPro"/>
</dbReference>
<reference evidence="3 4" key="1">
    <citation type="submission" date="2009-11" db="EMBL/GenBank/DDBJ databases">
        <title>Annotation of Allomyces macrogynus ATCC 38327.</title>
        <authorList>
            <consortium name="The Broad Institute Genome Sequencing Platform"/>
            <person name="Russ C."/>
            <person name="Cuomo C."/>
            <person name="Burger G."/>
            <person name="Gray M.W."/>
            <person name="Holland P.W.H."/>
            <person name="King N."/>
            <person name="Lang F.B.F."/>
            <person name="Roger A.J."/>
            <person name="Ruiz-Trillo I."/>
            <person name="Young S.K."/>
            <person name="Zeng Q."/>
            <person name="Gargeya S."/>
            <person name="Fitzgerald M."/>
            <person name="Haas B."/>
            <person name="Abouelleil A."/>
            <person name="Alvarado L."/>
            <person name="Arachchi H.M."/>
            <person name="Berlin A."/>
            <person name="Chapman S.B."/>
            <person name="Gearin G."/>
            <person name="Goldberg J."/>
            <person name="Griggs A."/>
            <person name="Gujja S."/>
            <person name="Hansen M."/>
            <person name="Heiman D."/>
            <person name="Howarth C."/>
            <person name="Larimer J."/>
            <person name="Lui A."/>
            <person name="MacDonald P.J.P."/>
            <person name="McCowen C."/>
            <person name="Montmayeur A."/>
            <person name="Murphy C."/>
            <person name="Neiman D."/>
            <person name="Pearson M."/>
            <person name="Priest M."/>
            <person name="Roberts A."/>
            <person name="Saif S."/>
            <person name="Shea T."/>
            <person name="Sisk P."/>
            <person name="Stolte C."/>
            <person name="Sykes S."/>
            <person name="Wortman J."/>
            <person name="Nusbaum C."/>
            <person name="Birren B."/>
        </authorList>
    </citation>
    <scope>NUCLEOTIDE SEQUENCE [LARGE SCALE GENOMIC DNA]</scope>
    <source>
        <strain evidence="3 4">ATCC 38327</strain>
    </source>
</reference>
<dbReference type="InterPro" id="IPR016163">
    <property type="entry name" value="Ald_DH_C"/>
</dbReference>
<dbReference type="OrthoDB" id="310895at2759"/>
<dbReference type="eggNOG" id="KOG2450">
    <property type="taxonomic scope" value="Eukaryota"/>
</dbReference>
<feature type="domain" description="Aldehyde dehydrogenase" evidence="2">
    <location>
        <begin position="1"/>
        <end position="155"/>
    </location>
</feature>
<dbReference type="Gene3D" id="3.40.309.10">
    <property type="entry name" value="Aldehyde Dehydrogenase, Chain A, domain 2"/>
    <property type="match status" value="1"/>
</dbReference>
<organism evidence="3 4">
    <name type="scientific">Allomyces macrogynus (strain ATCC 38327)</name>
    <name type="common">Allomyces javanicus var. macrogynus</name>
    <dbReference type="NCBI Taxonomy" id="578462"/>
    <lineage>
        <taxon>Eukaryota</taxon>
        <taxon>Fungi</taxon>
        <taxon>Fungi incertae sedis</taxon>
        <taxon>Blastocladiomycota</taxon>
        <taxon>Blastocladiomycetes</taxon>
        <taxon>Blastocladiales</taxon>
        <taxon>Blastocladiaceae</taxon>
        <taxon>Allomyces</taxon>
    </lineage>
</organism>
<accession>A0A0L0RWM4</accession>
<evidence type="ECO:0000256" key="1">
    <source>
        <dbReference type="ARBA" id="ARBA00009986"/>
    </source>
</evidence>
<gene>
    <name evidence="3" type="ORF">AMAG_17680</name>
</gene>
<proteinExistence type="inferred from homology"/>
<dbReference type="AlphaFoldDB" id="A0A0L0RWM4"/>
<sequence length="161" mass="17471">MGMLAFEAHADRVRSDIEVALASGLSLAHPRDPNALYDAHAPEWVPPVLFKSLLDTHAIAQNELFGPVVAVLEPFTDIQEAAQRVNYTRYSLVAGIVGDDETRIRAFVRGARAGIVWVNTWNVSPVDVPLGGTGRSGMGKELGLLGLKEFLFAKSIIRGYS</sequence>
<protein>
    <recommendedName>
        <fullName evidence="2">Aldehyde dehydrogenase domain-containing protein</fullName>
    </recommendedName>
</protein>
<evidence type="ECO:0000259" key="2">
    <source>
        <dbReference type="Pfam" id="PF00171"/>
    </source>
</evidence>